<name>L8JSY2_9BACT</name>
<dbReference type="AlphaFoldDB" id="L8JSY2"/>
<proteinExistence type="predicted"/>
<comment type="caution">
    <text evidence="1">The sequence shown here is derived from an EMBL/GenBank/DDBJ whole genome shotgun (WGS) entry which is preliminary data.</text>
</comment>
<organism evidence="1 2">
    <name type="scientific">Fulvivirga imtechensis AK7</name>
    <dbReference type="NCBI Taxonomy" id="1237149"/>
    <lineage>
        <taxon>Bacteria</taxon>
        <taxon>Pseudomonadati</taxon>
        <taxon>Bacteroidota</taxon>
        <taxon>Cytophagia</taxon>
        <taxon>Cytophagales</taxon>
        <taxon>Fulvivirgaceae</taxon>
        <taxon>Fulvivirga</taxon>
    </lineage>
</organism>
<evidence type="ECO:0000313" key="1">
    <source>
        <dbReference type="EMBL" id="ELR71293.1"/>
    </source>
</evidence>
<dbReference type="EMBL" id="AMZN01000043">
    <property type="protein sequence ID" value="ELR71293.1"/>
    <property type="molecule type" value="Genomic_DNA"/>
</dbReference>
<keyword evidence="2" id="KW-1185">Reference proteome</keyword>
<reference evidence="1 2" key="1">
    <citation type="submission" date="2012-12" db="EMBL/GenBank/DDBJ databases">
        <title>Genome assembly of Fulvivirga imtechensis AK7.</title>
        <authorList>
            <person name="Nupur N."/>
            <person name="Khatri I."/>
            <person name="Kumar R."/>
            <person name="Subramanian S."/>
            <person name="Pinnaka A."/>
        </authorList>
    </citation>
    <scope>NUCLEOTIDE SEQUENCE [LARGE SCALE GENOMIC DNA]</scope>
    <source>
        <strain evidence="1 2">AK7</strain>
    </source>
</reference>
<dbReference type="Proteomes" id="UP000011135">
    <property type="component" value="Unassembled WGS sequence"/>
</dbReference>
<evidence type="ECO:0000313" key="2">
    <source>
        <dbReference type="Proteomes" id="UP000011135"/>
    </source>
</evidence>
<protein>
    <submittedName>
        <fullName evidence="1">Uncharacterized protein</fullName>
    </submittedName>
</protein>
<dbReference type="STRING" id="1237149.C900_02908"/>
<accession>L8JSY2</accession>
<gene>
    <name evidence="1" type="ORF">C900_02908</name>
</gene>
<dbReference type="eggNOG" id="ENOG50331Z7">
    <property type="taxonomic scope" value="Bacteria"/>
</dbReference>
<sequence>MVFDAREIVWCGLDYSHARFIGSKHFEARELPRLFIAWNDLMLSESDKYNFKEAYQKEIQINDLSAVTARNAKVDPQERLIDEPHYSIPTEELHNIIAEYNLEREEGLGLVYIVEALNKNLQAASIYVVFFDIAKKEILWALKYRAGAEGFGMRNYWARPIYEIIDSSRSTYKRAKRKSRK</sequence>